<protein>
    <submittedName>
        <fullName evidence="2">Uncharacterized protein</fullName>
    </submittedName>
</protein>
<dbReference type="AlphaFoldDB" id="A0A9D4AZX0"/>
<dbReference type="EMBL" id="JAHDVG010000466">
    <property type="protein sequence ID" value="KAH1182817.1"/>
    <property type="molecule type" value="Genomic_DNA"/>
</dbReference>
<sequence>MPQCSAGWGPTPCWGGRPARSCPRYGPASGWAVHFPCTIAVFSPMASCRLAPFLEEPEDPGQQAAGEEEEEQQRTEAAASWEQPPGSSAEPQPP</sequence>
<name>A0A9D4AZX0_9SAUR</name>
<evidence type="ECO:0000313" key="2">
    <source>
        <dbReference type="EMBL" id="KAH1182817.1"/>
    </source>
</evidence>
<evidence type="ECO:0000256" key="1">
    <source>
        <dbReference type="SAM" id="MobiDB-lite"/>
    </source>
</evidence>
<organism evidence="2 3">
    <name type="scientific">Mauremys mutica</name>
    <name type="common">yellowpond turtle</name>
    <dbReference type="NCBI Taxonomy" id="74926"/>
    <lineage>
        <taxon>Eukaryota</taxon>
        <taxon>Metazoa</taxon>
        <taxon>Chordata</taxon>
        <taxon>Craniata</taxon>
        <taxon>Vertebrata</taxon>
        <taxon>Euteleostomi</taxon>
        <taxon>Archelosauria</taxon>
        <taxon>Testudinata</taxon>
        <taxon>Testudines</taxon>
        <taxon>Cryptodira</taxon>
        <taxon>Durocryptodira</taxon>
        <taxon>Testudinoidea</taxon>
        <taxon>Geoemydidae</taxon>
        <taxon>Geoemydinae</taxon>
        <taxon>Mauremys</taxon>
    </lineage>
</organism>
<feature type="region of interest" description="Disordered" evidence="1">
    <location>
        <begin position="53"/>
        <end position="94"/>
    </location>
</feature>
<dbReference type="Proteomes" id="UP000827986">
    <property type="component" value="Unassembled WGS sequence"/>
</dbReference>
<keyword evidence="3" id="KW-1185">Reference proteome</keyword>
<comment type="caution">
    <text evidence="2">The sequence shown here is derived from an EMBL/GenBank/DDBJ whole genome shotgun (WGS) entry which is preliminary data.</text>
</comment>
<proteinExistence type="predicted"/>
<feature type="compositionally biased region" description="Polar residues" evidence="1">
    <location>
        <begin position="85"/>
        <end position="94"/>
    </location>
</feature>
<reference evidence="2" key="1">
    <citation type="submission" date="2021-09" db="EMBL/GenBank/DDBJ databases">
        <title>The genome of Mauremys mutica provides insights into the evolution of semi-aquatic lifestyle.</title>
        <authorList>
            <person name="Gong S."/>
            <person name="Gao Y."/>
        </authorList>
    </citation>
    <scope>NUCLEOTIDE SEQUENCE</scope>
    <source>
        <strain evidence="2">MM-2020</strain>
        <tissue evidence="2">Muscle</tissue>
    </source>
</reference>
<accession>A0A9D4AZX0</accession>
<evidence type="ECO:0000313" key="3">
    <source>
        <dbReference type="Proteomes" id="UP000827986"/>
    </source>
</evidence>
<gene>
    <name evidence="2" type="ORF">KIL84_004309</name>
</gene>